<comment type="caution">
    <text evidence="1">The sequence shown here is derived from an EMBL/GenBank/DDBJ whole genome shotgun (WGS) entry which is preliminary data.</text>
</comment>
<evidence type="ECO:0000313" key="2">
    <source>
        <dbReference type="Proteomes" id="UP000034508"/>
    </source>
</evidence>
<proteinExistence type="predicted"/>
<name>A0A0G0I1U5_9BACT</name>
<dbReference type="Proteomes" id="UP000034508">
    <property type="component" value="Unassembled WGS sequence"/>
</dbReference>
<dbReference type="EMBL" id="LBSM01000007">
    <property type="protein sequence ID" value="KKQ18219.1"/>
    <property type="molecule type" value="Genomic_DNA"/>
</dbReference>
<gene>
    <name evidence="1" type="ORF">US31_C0007G0025</name>
</gene>
<protein>
    <submittedName>
        <fullName evidence="1">Uncharacterized protein</fullName>
    </submittedName>
</protein>
<sequence length="59" mass="6412">MSESNEMVTEDKGVVCESVESNESLDVTIAKSVPIPIDEEWEWVCEGGIVQGNTMPIIG</sequence>
<organism evidence="1 2">
    <name type="scientific">Berkelbacteria bacterium GW2011_GWA1_36_9</name>
    <dbReference type="NCBI Taxonomy" id="1618331"/>
    <lineage>
        <taxon>Bacteria</taxon>
        <taxon>Candidatus Berkelbacteria</taxon>
    </lineage>
</organism>
<evidence type="ECO:0000313" key="1">
    <source>
        <dbReference type="EMBL" id="KKQ18219.1"/>
    </source>
</evidence>
<dbReference type="AlphaFoldDB" id="A0A0G0I1U5"/>
<accession>A0A0G0I1U5</accession>
<reference evidence="1 2" key="1">
    <citation type="journal article" date="2015" name="Nature">
        <title>rRNA introns, odd ribosomes, and small enigmatic genomes across a large radiation of phyla.</title>
        <authorList>
            <person name="Brown C.T."/>
            <person name="Hug L.A."/>
            <person name="Thomas B.C."/>
            <person name="Sharon I."/>
            <person name="Castelle C.J."/>
            <person name="Singh A."/>
            <person name="Wilkins M.J."/>
            <person name="Williams K.H."/>
            <person name="Banfield J.F."/>
        </authorList>
    </citation>
    <scope>NUCLEOTIDE SEQUENCE [LARGE SCALE GENOMIC DNA]</scope>
</reference>